<gene>
    <name evidence="4" type="ORF">NNL22_12745</name>
</gene>
<evidence type="ECO:0000259" key="2">
    <source>
        <dbReference type="Pfam" id="PF13681"/>
    </source>
</evidence>
<accession>A0A9E8HJM6</accession>
<dbReference type="InterPro" id="IPR025205">
    <property type="entry name" value="PilX/PilW_C"/>
</dbReference>
<protein>
    <submittedName>
        <fullName evidence="4">PilX N-terminal domain-containing pilus assembly protein</fullName>
    </submittedName>
</protein>
<dbReference type="EMBL" id="CP101527">
    <property type="protein sequence ID" value="UZW73893.1"/>
    <property type="molecule type" value="Genomic_DNA"/>
</dbReference>
<keyword evidence="1" id="KW-0472">Membrane</keyword>
<keyword evidence="1" id="KW-0812">Transmembrane</keyword>
<evidence type="ECO:0000256" key="1">
    <source>
        <dbReference type="SAM" id="Phobius"/>
    </source>
</evidence>
<dbReference type="Pfam" id="PF13681">
    <property type="entry name" value="PilX"/>
    <property type="match status" value="1"/>
</dbReference>
<dbReference type="AlphaFoldDB" id="A0A9E8HJM6"/>
<evidence type="ECO:0000313" key="4">
    <source>
        <dbReference type="EMBL" id="UZW73893.1"/>
    </source>
</evidence>
<sequence>MAIHNIDGTHLKRQKGIALFITLVMLLIMTLLALYSMQGTILEEKMSGNSRDRSMAFQAAEAALRSGEAYLAAQTIIPTSSFTSTGNADGLWTQAAAGASPRWEANIWSDNTKSKAVSTSLSGLASNPRYIIEYITEVVEEEDKVNLQNIGETTGSGSVNIYRITAYGVGGSANARVLLQTTYGKKI</sequence>
<dbReference type="KEGG" id="asem:NNL22_12745"/>
<reference evidence="4" key="1">
    <citation type="submission" date="2022-07" db="EMBL/GenBank/DDBJ databases">
        <title>Alkalimarinus sp. nov., isolated from gut of a Alitta virens.</title>
        <authorList>
            <person name="Yang A.I."/>
            <person name="Shin N.-R."/>
        </authorList>
    </citation>
    <scope>NUCLEOTIDE SEQUENCE</scope>
    <source>
        <strain evidence="4">FA028</strain>
    </source>
</reference>
<dbReference type="RefSeq" id="WP_251811354.1">
    <property type="nucleotide sequence ID" value="NZ_CP101527.1"/>
</dbReference>
<feature type="domain" description="Type 4 fimbrial biogenesis protein PilX N-terminal" evidence="3">
    <location>
        <begin position="15"/>
        <end position="65"/>
    </location>
</feature>
<keyword evidence="1" id="KW-1133">Transmembrane helix</keyword>
<name>A0A9E8HJM6_9ALTE</name>
<proteinExistence type="predicted"/>
<dbReference type="Proteomes" id="UP001164472">
    <property type="component" value="Chromosome"/>
</dbReference>
<dbReference type="InterPro" id="IPR025746">
    <property type="entry name" value="PilX_N_dom"/>
</dbReference>
<organism evidence="4 5">
    <name type="scientific">Alkalimarinus sediminis</name>
    <dbReference type="NCBI Taxonomy" id="1632866"/>
    <lineage>
        <taxon>Bacteria</taxon>
        <taxon>Pseudomonadati</taxon>
        <taxon>Pseudomonadota</taxon>
        <taxon>Gammaproteobacteria</taxon>
        <taxon>Alteromonadales</taxon>
        <taxon>Alteromonadaceae</taxon>
        <taxon>Alkalimarinus</taxon>
    </lineage>
</organism>
<evidence type="ECO:0000313" key="5">
    <source>
        <dbReference type="Proteomes" id="UP001164472"/>
    </source>
</evidence>
<keyword evidence="5" id="KW-1185">Reference proteome</keyword>
<evidence type="ECO:0000259" key="3">
    <source>
        <dbReference type="Pfam" id="PF14341"/>
    </source>
</evidence>
<feature type="transmembrane region" description="Helical" evidence="1">
    <location>
        <begin position="17"/>
        <end position="37"/>
    </location>
</feature>
<dbReference type="Pfam" id="PF14341">
    <property type="entry name" value="PilX_N"/>
    <property type="match status" value="1"/>
</dbReference>
<feature type="domain" description="PilX/PilW C-terminal" evidence="2">
    <location>
        <begin position="89"/>
        <end position="184"/>
    </location>
</feature>